<protein>
    <recommendedName>
        <fullName evidence="3">DUF551 domain-containing protein</fullName>
    </recommendedName>
</protein>
<name>A0A1Z5YVY5_9PROT</name>
<evidence type="ECO:0000313" key="1">
    <source>
        <dbReference type="EMBL" id="OUJ03162.1"/>
    </source>
</evidence>
<accession>A0A1Z5YVY5</accession>
<evidence type="ECO:0000313" key="2">
    <source>
        <dbReference type="Proteomes" id="UP000196086"/>
    </source>
</evidence>
<gene>
    <name evidence="1" type="ORF">HK14_03070</name>
</gene>
<dbReference type="EMBL" id="JOMQ01000016">
    <property type="protein sequence ID" value="OUJ03162.1"/>
    <property type="molecule type" value="Genomic_DNA"/>
</dbReference>
<comment type="caution">
    <text evidence="1">The sequence shown here is derived from an EMBL/GenBank/DDBJ whole genome shotgun (WGS) entry which is preliminary data.</text>
</comment>
<dbReference type="OrthoDB" id="7510885at2"/>
<proteinExistence type="predicted"/>
<dbReference type="RefSeq" id="WP_086650828.1">
    <property type="nucleotide sequence ID" value="NZ_JOMQ01000016.1"/>
</dbReference>
<evidence type="ECO:0008006" key="3">
    <source>
        <dbReference type="Google" id="ProtNLM"/>
    </source>
</evidence>
<dbReference type="AlphaFoldDB" id="A0A1Z5YVY5"/>
<sequence length="136" mass="14820">MTDPRIEAAAKAICAEFMKDSKAVGAARLWTQDAFLDLARASLSAADAAAWRPIETAPRDGAHIDLWVINSDGEGHRLTDAYFGEIPHTCGEYGKYCDSCPPEGNFWIDGIFGQQIFGRIIGWQPLPAPPKDEVLG</sequence>
<dbReference type="Proteomes" id="UP000196086">
    <property type="component" value="Unassembled WGS sequence"/>
</dbReference>
<organism evidence="1 2">
    <name type="scientific">Acetobacter cibinongensis</name>
    <dbReference type="NCBI Taxonomy" id="146475"/>
    <lineage>
        <taxon>Bacteria</taxon>
        <taxon>Pseudomonadati</taxon>
        <taxon>Pseudomonadota</taxon>
        <taxon>Alphaproteobacteria</taxon>
        <taxon>Acetobacterales</taxon>
        <taxon>Acetobacteraceae</taxon>
        <taxon>Acetobacter</taxon>
    </lineage>
</organism>
<reference evidence="1 2" key="1">
    <citation type="submission" date="2014-06" db="EMBL/GenBank/DDBJ databases">
        <authorList>
            <person name="Ju J."/>
            <person name="Zhang J."/>
        </authorList>
    </citation>
    <scope>NUCLEOTIDE SEQUENCE [LARGE SCALE GENOMIC DNA]</scope>
    <source>
        <strain evidence="1 2">DsW_47</strain>
    </source>
</reference>